<dbReference type="InterPro" id="IPR037069">
    <property type="entry name" value="AcylCoA_DH/ox_N_sf"/>
</dbReference>
<dbReference type="GO" id="GO:0003995">
    <property type="term" value="F:acyl-CoA dehydrogenase activity"/>
    <property type="evidence" value="ECO:0007669"/>
    <property type="project" value="TreeGrafter"/>
</dbReference>
<evidence type="ECO:0000313" key="6">
    <source>
        <dbReference type="EMBL" id="MDT8333765.1"/>
    </source>
</evidence>
<evidence type="ECO:0000259" key="3">
    <source>
        <dbReference type="Pfam" id="PF02771"/>
    </source>
</evidence>
<dbReference type="Gene3D" id="1.10.540.10">
    <property type="entry name" value="Acyl-CoA dehydrogenase/oxidase, N-terminal domain"/>
    <property type="match status" value="1"/>
</dbReference>
<dbReference type="RefSeq" id="WP_075800487.1">
    <property type="nucleotide sequence ID" value="NZ_CP015584.1"/>
</dbReference>
<dbReference type="Pfam" id="PF02771">
    <property type="entry name" value="Acyl-CoA_dh_N"/>
    <property type="match status" value="1"/>
</dbReference>
<dbReference type="GO" id="GO:0005737">
    <property type="term" value="C:cytoplasm"/>
    <property type="evidence" value="ECO:0007669"/>
    <property type="project" value="TreeGrafter"/>
</dbReference>
<dbReference type="PANTHER" id="PTHR48083:SF19">
    <property type="entry name" value="FLAVIN-DEPENDENT MONOOXYGENASE, OXYGENASE SUBUNIT HSAA"/>
    <property type="match status" value="1"/>
</dbReference>
<dbReference type="Proteomes" id="UP000185494">
    <property type="component" value="Chromosome 2"/>
</dbReference>
<evidence type="ECO:0000259" key="4">
    <source>
        <dbReference type="Pfam" id="PF08028"/>
    </source>
</evidence>
<sequence>MNQISLAPRALHEQAGNTPTVLKAAIRHLLPEIRSRAAEAERRRQIPDENVAALREAGLFRTVQPHAFHGFEQDFAILADLIMDVAGACPSTGWACGLLAAHQWLIASFPEEAQRDVWDGNPDATACASYAPTGKVRPVEGGFRLTGRWAFASGCDAADWAICSVLVPDGAEGEPPVLSFLLVPKADFTIDDTWHAVGLAGTGSRTVVVEDAFVPAHRVLRVRDTGTGRTPGRDFHDVPLYAMPMLCNIPSCLAATAVGAAGGALESYLDMTSHRITRGAVAGGGNRMAEFPTIQLRVAEAAASVDAAREILLRDLRARAETARSGEEISVEDRIASRRGQSFATSLALRAAEALNASTGGQGLDLSNPVQRAWRDVNAVARHISLNWDAVGSMAGQLALGLEPKGQY</sequence>
<dbReference type="GO" id="GO:0050660">
    <property type="term" value="F:flavin adenine dinucleotide binding"/>
    <property type="evidence" value="ECO:0007669"/>
    <property type="project" value="InterPro"/>
</dbReference>
<dbReference type="Gene3D" id="1.20.140.10">
    <property type="entry name" value="Butyryl-CoA Dehydrogenase, subunit A, domain 3"/>
    <property type="match status" value="1"/>
</dbReference>
<dbReference type="Pfam" id="PF08028">
    <property type="entry name" value="Acyl-CoA_dh_2"/>
    <property type="match status" value="1"/>
</dbReference>
<keyword evidence="1" id="KW-0560">Oxidoreductase</keyword>
<dbReference type="AlphaFoldDB" id="A0A1L7ALV5"/>
<evidence type="ECO:0000256" key="2">
    <source>
        <dbReference type="ARBA" id="ARBA00049661"/>
    </source>
</evidence>
<reference evidence="5 7" key="1">
    <citation type="submission" date="2016-05" db="EMBL/GenBank/DDBJ databases">
        <title>Complete Genome and Methylome Analysis of Psychrotrophic Bacterial Isolates from Antarctic Lake Untersee.</title>
        <authorList>
            <person name="Fomenkov A."/>
            <person name="Akimov V.N."/>
            <person name="Vasilyeva L.V."/>
            <person name="Andersen D."/>
            <person name="Vincze T."/>
            <person name="Roberts R.J."/>
        </authorList>
    </citation>
    <scope>NUCLEOTIDE SEQUENCE [LARGE SCALE GENOMIC DNA]</scope>
    <source>
        <strain evidence="5 7">U14-5</strain>
    </source>
</reference>
<reference evidence="6" key="3">
    <citation type="submission" date="2023-09" db="EMBL/GenBank/DDBJ databases">
        <authorList>
            <person name="Schober I."/>
            <person name="Bunk B."/>
        </authorList>
    </citation>
    <scope>NUCLEOTIDE SEQUENCE</scope>
    <source>
        <strain evidence="6">DSM 103800</strain>
    </source>
</reference>
<dbReference type="InterPro" id="IPR009100">
    <property type="entry name" value="AcylCoA_DH/oxidase_NM_dom_sf"/>
</dbReference>
<name>A0A1L7ALV5_9PROT</name>
<dbReference type="GO" id="GO:0033539">
    <property type="term" value="P:fatty acid beta-oxidation using acyl-CoA dehydrogenase"/>
    <property type="evidence" value="ECO:0007669"/>
    <property type="project" value="TreeGrafter"/>
</dbReference>
<dbReference type="InterPro" id="IPR013786">
    <property type="entry name" value="AcylCoA_DH/ox_N"/>
</dbReference>
<dbReference type="KEGG" id="rgi:RGI145_20905"/>
<keyword evidence="8" id="KW-1185">Reference proteome</keyword>
<dbReference type="InterPro" id="IPR046373">
    <property type="entry name" value="Acyl-CoA_Oxase/DH_mid-dom_sf"/>
</dbReference>
<evidence type="ECO:0000313" key="7">
    <source>
        <dbReference type="Proteomes" id="UP000185494"/>
    </source>
</evidence>
<dbReference type="SUPFAM" id="SSF56645">
    <property type="entry name" value="Acyl-CoA dehydrogenase NM domain-like"/>
    <property type="match status" value="1"/>
</dbReference>
<dbReference type="EMBL" id="JAVVDO010000074">
    <property type="protein sequence ID" value="MDT8333765.1"/>
    <property type="molecule type" value="Genomic_DNA"/>
</dbReference>
<evidence type="ECO:0000313" key="8">
    <source>
        <dbReference type="Proteomes" id="UP001258945"/>
    </source>
</evidence>
<dbReference type="EMBL" id="CP015584">
    <property type="protein sequence ID" value="APT59778.1"/>
    <property type="molecule type" value="Genomic_DNA"/>
</dbReference>
<dbReference type="PANTHER" id="PTHR48083">
    <property type="entry name" value="MEDIUM-CHAIN SPECIFIC ACYL-COA DEHYDROGENASE, MITOCHONDRIAL-RELATED"/>
    <property type="match status" value="1"/>
</dbReference>
<dbReference type="InterPro" id="IPR050741">
    <property type="entry name" value="Acyl-CoA_dehydrogenase"/>
</dbReference>
<evidence type="ECO:0000256" key="1">
    <source>
        <dbReference type="ARBA" id="ARBA00023002"/>
    </source>
</evidence>
<reference evidence="6 8" key="2">
    <citation type="journal article" date="2019" name="Microb. Pathog.">
        <title>Comparison of VITEK 2, MALDI-TOF MS, 16S rRNA gene sequencing, and whole-genome sequencing for identification of Roseomonas mucosa.</title>
        <authorList>
            <person name="Rudolph W.W."/>
            <person name="Gunzer F."/>
            <person name="Trauth M."/>
            <person name="Bunk B."/>
            <person name="Bigge R."/>
            <person name="Schrottner P."/>
        </authorList>
    </citation>
    <scope>NUCLEOTIDE SEQUENCE [LARGE SCALE GENOMIC DNA]</scope>
    <source>
        <strain evidence="6 8">DSM 103800</strain>
    </source>
</reference>
<gene>
    <name evidence="5" type="ORF">RGI145_20905</name>
    <name evidence="6" type="ORF">RQ831_22165</name>
</gene>
<dbReference type="STRING" id="257708.RGI145_20905"/>
<proteinExistence type="inferred from homology"/>
<feature type="domain" description="Acyl-CoA dehydrogenase/oxidase N-terminal" evidence="3">
    <location>
        <begin position="31"/>
        <end position="118"/>
    </location>
</feature>
<dbReference type="InterPro" id="IPR013107">
    <property type="entry name" value="Acyl-CoA_DH_C"/>
</dbReference>
<accession>A0A1L7ALV5</accession>
<dbReference type="PIRSF" id="PIRSF016578">
    <property type="entry name" value="HsaA"/>
    <property type="match status" value="1"/>
</dbReference>
<comment type="similarity">
    <text evidence="2">Belongs to the HpaH/HsaA monooxygenase family.</text>
</comment>
<evidence type="ECO:0000313" key="5">
    <source>
        <dbReference type="EMBL" id="APT59778.1"/>
    </source>
</evidence>
<dbReference type="InterPro" id="IPR036250">
    <property type="entry name" value="AcylCo_DH-like_C"/>
</dbReference>
<feature type="domain" description="Acyl-CoA dehydrogenase C-terminal" evidence="4">
    <location>
        <begin position="252"/>
        <end position="388"/>
    </location>
</feature>
<dbReference type="Gene3D" id="2.40.110.10">
    <property type="entry name" value="Butyryl-CoA Dehydrogenase, subunit A, domain 2"/>
    <property type="match status" value="1"/>
</dbReference>
<dbReference type="SUPFAM" id="SSF47203">
    <property type="entry name" value="Acyl-CoA dehydrogenase C-terminal domain-like"/>
    <property type="match status" value="1"/>
</dbReference>
<dbReference type="Proteomes" id="UP001258945">
    <property type="component" value="Unassembled WGS sequence"/>
</dbReference>
<protein>
    <submittedName>
        <fullName evidence="6">Acyl-CoA dehydrogenase family protein</fullName>
    </submittedName>
    <submittedName>
        <fullName evidence="5">Monooxygenase</fullName>
    </submittedName>
</protein>
<dbReference type="GO" id="GO:0016712">
    <property type="term" value="F:oxidoreductase activity, acting on paired donors, with incorporation or reduction of molecular oxygen, reduced flavin or flavoprotein as one donor, and incorporation of one atom of oxygen"/>
    <property type="evidence" value="ECO:0007669"/>
    <property type="project" value="TreeGrafter"/>
</dbReference>
<dbReference type="eggNOG" id="COG1960">
    <property type="taxonomic scope" value="Bacteria"/>
</dbReference>
<keyword evidence="5" id="KW-0503">Monooxygenase</keyword>
<organism evidence="5 7">
    <name type="scientific">Roseomonas gilardii</name>
    <dbReference type="NCBI Taxonomy" id="257708"/>
    <lineage>
        <taxon>Bacteria</taxon>
        <taxon>Pseudomonadati</taxon>
        <taxon>Pseudomonadota</taxon>
        <taxon>Alphaproteobacteria</taxon>
        <taxon>Acetobacterales</taxon>
        <taxon>Roseomonadaceae</taxon>
        <taxon>Roseomonas</taxon>
    </lineage>
</organism>